<organism evidence="2 3">
    <name type="scientific">Sphaerotilus montanus</name>
    <dbReference type="NCBI Taxonomy" id="522889"/>
    <lineage>
        <taxon>Bacteria</taxon>
        <taxon>Pseudomonadati</taxon>
        <taxon>Pseudomonadota</taxon>
        <taxon>Betaproteobacteria</taxon>
        <taxon>Burkholderiales</taxon>
        <taxon>Sphaerotilaceae</taxon>
        <taxon>Sphaerotilus</taxon>
    </lineage>
</organism>
<dbReference type="GO" id="GO:0006935">
    <property type="term" value="P:chemotaxis"/>
    <property type="evidence" value="ECO:0007669"/>
    <property type="project" value="InterPro"/>
</dbReference>
<sequence length="176" mass="19428">MANKEALRELQGRLAERLQEVRSIEHTVGWLAVECAGHAFLFPLAEAGEIFQPGTLLGVPHTEPWFLGVANLRGALTGVVDLAGFLGLRERIPPAVREQARVVAFNPMLELNAALLIDKLAGLRHADQMTPVVPDELPQPAFAGGRWLDASGRLWQELRLSMLPRDERFLRIIGAE</sequence>
<evidence type="ECO:0000313" key="2">
    <source>
        <dbReference type="EMBL" id="NYG32204.1"/>
    </source>
</evidence>
<dbReference type="AlphaFoldDB" id="A0A7Y9UB74"/>
<evidence type="ECO:0000259" key="1">
    <source>
        <dbReference type="PROSITE" id="PS50851"/>
    </source>
</evidence>
<dbReference type="RefSeq" id="WP_179633120.1">
    <property type="nucleotide sequence ID" value="NZ_CAXYYM010000095.1"/>
</dbReference>
<dbReference type="InterPro" id="IPR002545">
    <property type="entry name" value="CheW-lke_dom"/>
</dbReference>
<dbReference type="EMBL" id="JACCFH010000001">
    <property type="protein sequence ID" value="NYG32204.1"/>
    <property type="molecule type" value="Genomic_DNA"/>
</dbReference>
<comment type="caution">
    <text evidence="2">The sequence shown here is derived from an EMBL/GenBank/DDBJ whole genome shotgun (WGS) entry which is preliminary data.</text>
</comment>
<dbReference type="SUPFAM" id="SSF50341">
    <property type="entry name" value="CheW-like"/>
    <property type="match status" value="1"/>
</dbReference>
<protein>
    <submittedName>
        <fullName evidence="2">Twitching motility protein PilI</fullName>
    </submittedName>
</protein>
<dbReference type="GO" id="GO:0007165">
    <property type="term" value="P:signal transduction"/>
    <property type="evidence" value="ECO:0007669"/>
    <property type="project" value="InterPro"/>
</dbReference>
<dbReference type="InterPro" id="IPR036061">
    <property type="entry name" value="CheW-like_dom_sf"/>
</dbReference>
<dbReference type="PROSITE" id="PS50851">
    <property type="entry name" value="CHEW"/>
    <property type="match status" value="1"/>
</dbReference>
<reference evidence="2 3" key="1">
    <citation type="submission" date="2020-07" db="EMBL/GenBank/DDBJ databases">
        <title>Genomic Encyclopedia of Archaeal and Bacterial Type Strains, Phase II (KMG-II): from individual species to whole genera.</title>
        <authorList>
            <person name="Goeker M."/>
        </authorList>
    </citation>
    <scope>NUCLEOTIDE SEQUENCE [LARGE SCALE GENOMIC DNA]</scope>
    <source>
        <strain evidence="2 3">DSM 21226</strain>
    </source>
</reference>
<feature type="domain" description="CheW-like" evidence="1">
    <location>
        <begin position="27"/>
        <end position="176"/>
    </location>
</feature>
<gene>
    <name evidence="2" type="ORF">BDD16_001190</name>
</gene>
<dbReference type="Proteomes" id="UP000518288">
    <property type="component" value="Unassembled WGS sequence"/>
</dbReference>
<evidence type="ECO:0000313" key="3">
    <source>
        <dbReference type="Proteomes" id="UP000518288"/>
    </source>
</evidence>
<name>A0A7Y9UB74_9BURK</name>
<dbReference type="Gene3D" id="2.40.50.180">
    <property type="entry name" value="CheA-289, Domain 4"/>
    <property type="match status" value="1"/>
</dbReference>
<dbReference type="SMART" id="SM00260">
    <property type="entry name" value="CheW"/>
    <property type="match status" value="1"/>
</dbReference>
<proteinExistence type="predicted"/>
<dbReference type="Pfam" id="PF01584">
    <property type="entry name" value="CheW"/>
    <property type="match status" value="1"/>
</dbReference>
<accession>A0A7Y9UB74</accession>
<keyword evidence="3" id="KW-1185">Reference proteome</keyword>